<dbReference type="InterPro" id="IPR023213">
    <property type="entry name" value="CAT-like_dom_sf"/>
</dbReference>
<name>A0A4S8KKS1_DENBC</name>
<reference evidence="1 2" key="1">
    <citation type="journal article" date="2019" name="Nat. Ecol. Evol.">
        <title>Megaphylogeny resolves global patterns of mushroom evolution.</title>
        <authorList>
            <person name="Varga T."/>
            <person name="Krizsan K."/>
            <person name="Foldi C."/>
            <person name="Dima B."/>
            <person name="Sanchez-Garcia M."/>
            <person name="Sanchez-Ramirez S."/>
            <person name="Szollosi G.J."/>
            <person name="Szarkandi J.G."/>
            <person name="Papp V."/>
            <person name="Albert L."/>
            <person name="Andreopoulos W."/>
            <person name="Angelini C."/>
            <person name="Antonin V."/>
            <person name="Barry K.W."/>
            <person name="Bougher N.L."/>
            <person name="Buchanan P."/>
            <person name="Buyck B."/>
            <person name="Bense V."/>
            <person name="Catcheside P."/>
            <person name="Chovatia M."/>
            <person name="Cooper J."/>
            <person name="Damon W."/>
            <person name="Desjardin D."/>
            <person name="Finy P."/>
            <person name="Geml J."/>
            <person name="Haridas S."/>
            <person name="Hughes K."/>
            <person name="Justo A."/>
            <person name="Karasinski D."/>
            <person name="Kautmanova I."/>
            <person name="Kiss B."/>
            <person name="Kocsube S."/>
            <person name="Kotiranta H."/>
            <person name="LaButti K.M."/>
            <person name="Lechner B.E."/>
            <person name="Liimatainen K."/>
            <person name="Lipzen A."/>
            <person name="Lukacs Z."/>
            <person name="Mihaltcheva S."/>
            <person name="Morgado L.N."/>
            <person name="Niskanen T."/>
            <person name="Noordeloos M.E."/>
            <person name="Ohm R.A."/>
            <person name="Ortiz-Santana B."/>
            <person name="Ovrebo C."/>
            <person name="Racz N."/>
            <person name="Riley R."/>
            <person name="Savchenko A."/>
            <person name="Shiryaev A."/>
            <person name="Soop K."/>
            <person name="Spirin V."/>
            <person name="Szebenyi C."/>
            <person name="Tomsovsky M."/>
            <person name="Tulloss R.E."/>
            <person name="Uehling J."/>
            <person name="Grigoriev I.V."/>
            <person name="Vagvolgyi C."/>
            <person name="Papp T."/>
            <person name="Martin F.M."/>
            <person name="Miettinen O."/>
            <person name="Hibbett D.S."/>
            <person name="Nagy L.G."/>
        </authorList>
    </citation>
    <scope>NUCLEOTIDE SEQUENCE [LARGE SCALE GENOMIC DNA]</scope>
    <source>
        <strain evidence="1 2">CBS 962.96</strain>
    </source>
</reference>
<dbReference type="AlphaFoldDB" id="A0A4S8KKS1"/>
<keyword evidence="2" id="KW-1185">Reference proteome</keyword>
<proteinExistence type="predicted"/>
<accession>A0A4S8KKS1</accession>
<evidence type="ECO:0000313" key="1">
    <source>
        <dbReference type="EMBL" id="THU76011.1"/>
    </source>
</evidence>
<evidence type="ECO:0008006" key="3">
    <source>
        <dbReference type="Google" id="ProtNLM"/>
    </source>
</evidence>
<dbReference type="OrthoDB" id="3252971at2759"/>
<dbReference type="PANTHER" id="PTHR42034:SF1">
    <property type="entry name" value="CONDENSATION DOMAIN-CONTAINING PROTEIN"/>
    <property type="match status" value="1"/>
</dbReference>
<organism evidence="1 2">
    <name type="scientific">Dendrothele bispora (strain CBS 962.96)</name>
    <dbReference type="NCBI Taxonomy" id="1314807"/>
    <lineage>
        <taxon>Eukaryota</taxon>
        <taxon>Fungi</taxon>
        <taxon>Dikarya</taxon>
        <taxon>Basidiomycota</taxon>
        <taxon>Agaricomycotina</taxon>
        <taxon>Agaricomycetes</taxon>
        <taxon>Agaricomycetidae</taxon>
        <taxon>Agaricales</taxon>
        <taxon>Agaricales incertae sedis</taxon>
        <taxon>Dendrothele</taxon>
    </lineage>
</organism>
<sequence length="537" mass="60814">MSLFQQEFSPPPIRTITPSIPFLHYTTADGLHYSRRLHGKERMSAANSEAGIGFAQIIAIGDLELKRSRTKEEFEPFVRGAWMKLRHLCPWIAVRTSALKTSSPNSFAFTYEKSTAQDLSLVEKWADETLVWRKESLNHAEWESLFKEHYWKPSEGRYSLELHIAKNREKDRWLLILRLSGPHWLTDGRGLFPVYDQFFRYLQSTLDGSSQSWTFLPWGEEITRLPPSAIETIPDVGGEIVKPAPPKKLFIRPGVDRTSSRPGNLSRRITLSREQTKAFNFACKKHGLNATGVINSLLILADLETILRLAKEKDPELYHQLISQYETTEAFPVPVNIIDMRNFVSPHWAKLTGATGVGGLVNLGFPSFHDMNLIRGCMRIRPDGTFDKNLGVQTFWRGLCVETQQILREGSRVTPHMYHVNAAMCENATPSIRAWTPPPVGVIASSLGNLERLDLFTPFRPSVAVQASNIAFVIHEWHFGVRTAGVPSHVLHSWDYDGELTINIQGSSNFHTQEAWNTFGDSLKDTIEKLLSVKAVL</sequence>
<dbReference type="PANTHER" id="PTHR42034">
    <property type="entry name" value="CHROMOSOME 7, WHOLE GENOME SHOTGUN SEQUENCE-RELATED"/>
    <property type="match status" value="1"/>
</dbReference>
<evidence type="ECO:0000313" key="2">
    <source>
        <dbReference type="Proteomes" id="UP000297245"/>
    </source>
</evidence>
<dbReference type="Proteomes" id="UP000297245">
    <property type="component" value="Unassembled WGS sequence"/>
</dbReference>
<protein>
    <recommendedName>
        <fullName evidence="3">CoA-dependent acyltransferase</fullName>
    </recommendedName>
</protein>
<gene>
    <name evidence="1" type="ORF">K435DRAFT_904621</name>
</gene>
<dbReference type="EMBL" id="ML181271">
    <property type="protein sequence ID" value="THU76011.1"/>
    <property type="molecule type" value="Genomic_DNA"/>
</dbReference>
<dbReference type="Gene3D" id="3.30.559.10">
    <property type="entry name" value="Chloramphenicol acetyltransferase-like domain"/>
    <property type="match status" value="1"/>
</dbReference>